<sequence>MPVRKKNTVKTTKRKVGRPTRYKAEYATQALKLTILGATDIEMADFFGVVESTINLWKLKHKEFSESIKKGKIEADANVASSLYKKAIGFKHPDTKVFLHDGKPVKVPVEKHYAPDSTAAIFWLKNRQPEKWRDTKNIDHTTGGEKMNLSREERDAEIQELIKKHNESES</sequence>
<organism evidence="2 3">
    <name type="scientific">Lutibacter maritimus</name>
    <dbReference type="NCBI Taxonomy" id="593133"/>
    <lineage>
        <taxon>Bacteria</taxon>
        <taxon>Pseudomonadati</taxon>
        <taxon>Bacteroidota</taxon>
        <taxon>Flavobacteriia</taxon>
        <taxon>Flavobacteriales</taxon>
        <taxon>Flavobacteriaceae</taxon>
        <taxon>Lutibacter</taxon>
    </lineage>
</organism>
<dbReference type="EMBL" id="FOZP01000001">
    <property type="protein sequence ID" value="SFS30693.1"/>
    <property type="molecule type" value="Genomic_DNA"/>
</dbReference>
<evidence type="ECO:0000313" key="3">
    <source>
        <dbReference type="Proteomes" id="UP000199312"/>
    </source>
</evidence>
<dbReference type="OrthoDB" id="5868871at2"/>
<feature type="region of interest" description="Disordered" evidence="1">
    <location>
        <begin position="133"/>
        <end position="156"/>
    </location>
</feature>
<dbReference type="STRING" id="593133.SAMN04488006_0472"/>
<dbReference type="RefSeq" id="WP_090222155.1">
    <property type="nucleotide sequence ID" value="NZ_FOZP01000001.1"/>
</dbReference>
<protein>
    <submittedName>
        <fullName evidence="2">Uncharacterized protein</fullName>
    </submittedName>
</protein>
<evidence type="ECO:0000313" key="2">
    <source>
        <dbReference type="EMBL" id="SFS30693.1"/>
    </source>
</evidence>
<dbReference type="AlphaFoldDB" id="A0A1I6NRZ3"/>
<proteinExistence type="predicted"/>
<accession>A0A1I6NRZ3</accession>
<reference evidence="3" key="1">
    <citation type="submission" date="2016-10" db="EMBL/GenBank/DDBJ databases">
        <authorList>
            <person name="Varghese N."/>
            <person name="Submissions S."/>
        </authorList>
    </citation>
    <scope>NUCLEOTIDE SEQUENCE [LARGE SCALE GENOMIC DNA]</scope>
    <source>
        <strain evidence="3">DSM 24450</strain>
    </source>
</reference>
<evidence type="ECO:0000256" key="1">
    <source>
        <dbReference type="SAM" id="MobiDB-lite"/>
    </source>
</evidence>
<keyword evidence="3" id="KW-1185">Reference proteome</keyword>
<dbReference type="Proteomes" id="UP000199312">
    <property type="component" value="Unassembled WGS sequence"/>
</dbReference>
<name>A0A1I6NRZ3_9FLAO</name>
<gene>
    <name evidence="2" type="ORF">SAMN04488006_0472</name>
</gene>